<evidence type="ECO:0000313" key="2">
    <source>
        <dbReference type="EMBL" id="KRL97141.1"/>
    </source>
</evidence>
<name>A0A0R1V324_9LACO</name>
<dbReference type="OrthoDB" id="9812921at2"/>
<organism evidence="2 3">
    <name type="scientific">Liquorilactobacillus satsumensis DSM 16230 = JCM 12392</name>
    <dbReference type="NCBI Taxonomy" id="1423801"/>
    <lineage>
        <taxon>Bacteria</taxon>
        <taxon>Bacillati</taxon>
        <taxon>Bacillota</taxon>
        <taxon>Bacilli</taxon>
        <taxon>Lactobacillales</taxon>
        <taxon>Lactobacillaceae</taxon>
        <taxon>Liquorilactobacillus</taxon>
    </lineage>
</organism>
<dbReference type="InterPro" id="IPR029058">
    <property type="entry name" value="AB_hydrolase_fold"/>
</dbReference>
<keyword evidence="2" id="KW-0378">Hydrolase</keyword>
<dbReference type="AlphaFoldDB" id="A0A0R1V324"/>
<gene>
    <name evidence="2" type="ORF">FD50_GL001695</name>
</gene>
<dbReference type="RefSeq" id="WP_056961477.1">
    <property type="nucleotide sequence ID" value="NZ_AZFQ01000053.1"/>
</dbReference>
<reference evidence="2 3" key="1">
    <citation type="journal article" date="2015" name="Genome Announc.">
        <title>Expanding the biotechnology potential of lactobacilli through comparative genomics of 213 strains and associated genera.</title>
        <authorList>
            <person name="Sun Z."/>
            <person name="Harris H.M."/>
            <person name="McCann A."/>
            <person name="Guo C."/>
            <person name="Argimon S."/>
            <person name="Zhang W."/>
            <person name="Yang X."/>
            <person name="Jeffery I.B."/>
            <person name="Cooney J.C."/>
            <person name="Kagawa T.F."/>
            <person name="Liu W."/>
            <person name="Song Y."/>
            <person name="Salvetti E."/>
            <person name="Wrobel A."/>
            <person name="Rasinkangas P."/>
            <person name="Parkhill J."/>
            <person name="Rea M.C."/>
            <person name="O'Sullivan O."/>
            <person name="Ritari J."/>
            <person name="Douillard F.P."/>
            <person name="Paul Ross R."/>
            <person name="Yang R."/>
            <person name="Briner A.E."/>
            <person name="Felis G.E."/>
            <person name="de Vos W.M."/>
            <person name="Barrangou R."/>
            <person name="Klaenhammer T.R."/>
            <person name="Caufield P.W."/>
            <person name="Cui Y."/>
            <person name="Zhang H."/>
            <person name="O'Toole P.W."/>
        </authorList>
    </citation>
    <scope>NUCLEOTIDE SEQUENCE [LARGE SCALE GENOMIC DNA]</scope>
    <source>
        <strain evidence="2 3">DSM 16230</strain>
    </source>
</reference>
<dbReference type="GO" id="GO:0016787">
    <property type="term" value="F:hydrolase activity"/>
    <property type="evidence" value="ECO:0007669"/>
    <property type="project" value="UniProtKB-KW"/>
</dbReference>
<proteinExistence type="predicted"/>
<dbReference type="EMBL" id="AZFQ01000053">
    <property type="protein sequence ID" value="KRL97141.1"/>
    <property type="molecule type" value="Genomic_DNA"/>
</dbReference>
<accession>A0A0R1V324</accession>
<dbReference type="PATRIC" id="fig|1423801.4.peg.1731"/>
<dbReference type="InterPro" id="IPR000073">
    <property type="entry name" value="AB_hydrolase_1"/>
</dbReference>
<sequence length="371" mass="43371">MFKHYSDNEQFNLQINRFINDEYEDEQSVQDDVAEIVGQLKDTETWYQAWLEKAQEREEKGDWEIASTYYQAAEFYLGLDDPRSKTIYDKYRETFYKGYHDFKYEQFKVPYEQSYLPVTKLINPGAKKDLLLFAGYDSYMEEMVKMSKYLKGIDYNIYVLDGPGQGTALRNGLKLIHNWEKPISTIIDYFEMKNVSVIGMSLGGYLVMRAAAFDKRITKIAAFDIFYSFMDALRLRLPYQTMTKIEQMLKKNEREKLNALFQKMMSVNLDLNWKINKGIENTGVRDPFTLLKEFQKYNVKSILPFINQDVLLLVGEDDQYVPSTRLPEIEEGLINAGKVKTVIFTKETGGEQHCQAGHRELGFNAIKEFLA</sequence>
<evidence type="ECO:0000313" key="3">
    <source>
        <dbReference type="Proteomes" id="UP000051166"/>
    </source>
</evidence>
<dbReference type="STRING" id="1423801.FD50_GL001695"/>
<protein>
    <submittedName>
        <fullName evidence="2">Alpha beta fold family hydrolase</fullName>
    </submittedName>
</protein>
<comment type="caution">
    <text evidence="2">The sequence shown here is derived from an EMBL/GenBank/DDBJ whole genome shotgun (WGS) entry which is preliminary data.</text>
</comment>
<dbReference type="Gene3D" id="3.40.50.1820">
    <property type="entry name" value="alpha/beta hydrolase"/>
    <property type="match status" value="1"/>
</dbReference>
<dbReference type="Proteomes" id="UP000051166">
    <property type="component" value="Unassembled WGS sequence"/>
</dbReference>
<dbReference type="Pfam" id="PF00561">
    <property type="entry name" value="Abhydrolase_1"/>
    <property type="match status" value="1"/>
</dbReference>
<dbReference type="GeneID" id="98308942"/>
<keyword evidence="3" id="KW-1185">Reference proteome</keyword>
<feature type="domain" description="AB hydrolase-1" evidence="1">
    <location>
        <begin position="146"/>
        <end position="336"/>
    </location>
</feature>
<evidence type="ECO:0000259" key="1">
    <source>
        <dbReference type="Pfam" id="PF00561"/>
    </source>
</evidence>
<dbReference type="SUPFAM" id="SSF53474">
    <property type="entry name" value="alpha/beta-Hydrolases"/>
    <property type="match status" value="1"/>
</dbReference>